<organism evidence="1 2">
    <name type="scientific">Candidatus Falkowbacteria bacterium RBG_13_39_14</name>
    <dbReference type="NCBI Taxonomy" id="1797985"/>
    <lineage>
        <taxon>Bacteria</taxon>
        <taxon>Candidatus Falkowiibacteriota</taxon>
    </lineage>
</organism>
<proteinExistence type="predicted"/>
<dbReference type="STRING" id="1797985.A2Y83_03595"/>
<dbReference type="EMBL" id="MFFS01000037">
    <property type="protein sequence ID" value="OGF22195.1"/>
    <property type="molecule type" value="Genomic_DNA"/>
</dbReference>
<evidence type="ECO:0000313" key="1">
    <source>
        <dbReference type="EMBL" id="OGF22195.1"/>
    </source>
</evidence>
<dbReference type="Proteomes" id="UP000178323">
    <property type="component" value="Unassembled WGS sequence"/>
</dbReference>
<protein>
    <submittedName>
        <fullName evidence="1">Uncharacterized protein</fullName>
    </submittedName>
</protein>
<reference evidence="1 2" key="1">
    <citation type="journal article" date="2016" name="Nat. Commun.">
        <title>Thousands of microbial genomes shed light on interconnected biogeochemical processes in an aquifer system.</title>
        <authorList>
            <person name="Anantharaman K."/>
            <person name="Brown C.T."/>
            <person name="Hug L.A."/>
            <person name="Sharon I."/>
            <person name="Castelle C.J."/>
            <person name="Probst A.J."/>
            <person name="Thomas B.C."/>
            <person name="Singh A."/>
            <person name="Wilkins M.J."/>
            <person name="Karaoz U."/>
            <person name="Brodie E.L."/>
            <person name="Williams K.H."/>
            <person name="Hubbard S.S."/>
            <person name="Banfield J.F."/>
        </authorList>
    </citation>
    <scope>NUCLEOTIDE SEQUENCE [LARGE SCALE GENOMIC DNA]</scope>
</reference>
<evidence type="ECO:0000313" key="2">
    <source>
        <dbReference type="Proteomes" id="UP000178323"/>
    </source>
</evidence>
<dbReference type="AlphaFoldDB" id="A0A1F5S674"/>
<comment type="caution">
    <text evidence="1">The sequence shown here is derived from an EMBL/GenBank/DDBJ whole genome shotgun (WGS) entry which is preliminary data.</text>
</comment>
<gene>
    <name evidence="1" type="ORF">A2Y83_03595</name>
</gene>
<accession>A0A1F5S674</accession>
<name>A0A1F5S674_9BACT</name>
<sequence length="64" mass="7283">MTQLVYHRNFLKSAKKLPKAQQQKLAKLLEIFERLILFIPLCMQNGFPAISQAFYLFASPAIGG</sequence>